<evidence type="ECO:0000313" key="3">
    <source>
        <dbReference type="Proteomes" id="UP000245778"/>
    </source>
</evidence>
<keyword evidence="1" id="KW-1133">Transmembrane helix</keyword>
<protein>
    <recommendedName>
        <fullName evidence="4">Xanthine permease</fullName>
    </recommendedName>
</protein>
<sequence>MCGTWRLGKVVGLSVALGVGITQVPGCLAGSGFPDWVTTVFGSSSVVVATLMAILLNLILPKDRTERKAEEK</sequence>
<reference evidence="2 3" key="1">
    <citation type="submission" date="2018-04" db="EMBL/GenBank/DDBJ databases">
        <title>Genomic Encyclopedia of Type Strains, Phase IV (KMG-IV): sequencing the most valuable type-strain genomes for metagenomic binning, comparative biology and taxonomic classification.</title>
        <authorList>
            <person name="Goeker M."/>
        </authorList>
    </citation>
    <scope>NUCLEOTIDE SEQUENCE [LARGE SCALE GENOMIC DNA]</scope>
    <source>
        <strain evidence="2 3">DSM 26588</strain>
    </source>
</reference>
<dbReference type="AlphaFoldDB" id="A0A2U1BG59"/>
<feature type="transmembrane region" description="Helical" evidence="1">
    <location>
        <begin position="39"/>
        <end position="60"/>
    </location>
</feature>
<name>A0A2U1BG59_9FIRM</name>
<keyword evidence="1" id="KW-0812">Transmembrane</keyword>
<proteinExistence type="predicted"/>
<evidence type="ECO:0000256" key="1">
    <source>
        <dbReference type="SAM" id="Phobius"/>
    </source>
</evidence>
<organism evidence="2 3">
    <name type="scientific">Intestinimonas butyriciproducens</name>
    <dbReference type="NCBI Taxonomy" id="1297617"/>
    <lineage>
        <taxon>Bacteria</taxon>
        <taxon>Bacillati</taxon>
        <taxon>Bacillota</taxon>
        <taxon>Clostridia</taxon>
        <taxon>Eubacteriales</taxon>
        <taxon>Intestinimonas</taxon>
    </lineage>
</organism>
<evidence type="ECO:0000313" key="2">
    <source>
        <dbReference type="EMBL" id="PVY47649.1"/>
    </source>
</evidence>
<gene>
    <name evidence="2" type="ORF">C7373_1089</name>
</gene>
<comment type="caution">
    <text evidence="2">The sequence shown here is derived from an EMBL/GenBank/DDBJ whole genome shotgun (WGS) entry which is preliminary data.</text>
</comment>
<evidence type="ECO:0008006" key="4">
    <source>
        <dbReference type="Google" id="ProtNLM"/>
    </source>
</evidence>
<dbReference type="Proteomes" id="UP000245778">
    <property type="component" value="Unassembled WGS sequence"/>
</dbReference>
<dbReference type="EMBL" id="QEKK01000008">
    <property type="protein sequence ID" value="PVY47649.1"/>
    <property type="molecule type" value="Genomic_DNA"/>
</dbReference>
<keyword evidence="1" id="KW-0472">Membrane</keyword>
<accession>A0A2U1BG59</accession>